<evidence type="ECO:0000256" key="5">
    <source>
        <dbReference type="ARBA" id="ARBA00023139"/>
    </source>
</evidence>
<dbReference type="EMBL" id="CP003255">
    <property type="protein sequence ID" value="AGA56996.1"/>
    <property type="molecule type" value="Genomic_DNA"/>
</dbReference>
<dbReference type="NCBIfam" id="TIGR00363">
    <property type="entry name" value="MetQ/NlpA family lipoprotein"/>
    <property type="match status" value="1"/>
</dbReference>
<dbReference type="RefSeq" id="WP_015253755.1">
    <property type="nucleotide sequence ID" value="NC_019897.1"/>
</dbReference>
<evidence type="ECO:0000256" key="6">
    <source>
        <dbReference type="ARBA" id="ARBA00023288"/>
    </source>
</evidence>
<organism evidence="9 10">
    <name type="scientific">Thermobacillus composti (strain DSM 18247 / JCM 13945 / KWC4)</name>
    <dbReference type="NCBI Taxonomy" id="717605"/>
    <lineage>
        <taxon>Bacteria</taxon>
        <taxon>Bacillati</taxon>
        <taxon>Bacillota</taxon>
        <taxon>Bacilli</taxon>
        <taxon>Bacillales</taxon>
        <taxon>Paenibacillaceae</taxon>
        <taxon>Thermobacillus</taxon>
    </lineage>
</organism>
<comment type="subcellular location">
    <subcellularLocation>
        <location evidence="1">Membrane</location>
        <topology evidence="1">Lipid-anchor</topology>
    </subcellularLocation>
</comment>
<sequence>MKKAFGLMLIIALLVMLSACGGGSGGNGGADAEANVGAGGPDNTAANASGDNQASAADESQAAEPVTIKVGATPEPHAKILEFVKEKLAAEGVNLEVIVFNDYVQPNVQVYEKQLDANFFQHVPYLDEFNAEKGYDLVKVTGVHIEPIGAYSSKISAIEELKDGAKVAIPNDATNGGRALALLAKHNLITLKDGVGILATVQDIADNPKKLEIVELEAATLPRVLPDVDVAVINTNYALEAGLVPTRDALFIEESDSPYVNILVSRPDNKDDEAIRKLAAALNSAEVKQFIEETYEGAVVPAF</sequence>
<keyword evidence="10" id="KW-1185">Reference proteome</keyword>
<dbReference type="HOGENOM" id="CLU_067080_0_0_9"/>
<dbReference type="Proteomes" id="UP000010795">
    <property type="component" value="Chromosome"/>
</dbReference>
<feature type="signal peptide" evidence="8">
    <location>
        <begin position="1"/>
        <end position="21"/>
    </location>
</feature>
<gene>
    <name evidence="9" type="ordered locus">Theco_0797</name>
</gene>
<protein>
    <submittedName>
        <fullName evidence="9">Lipoprotein, YaeC family</fullName>
    </submittedName>
</protein>
<dbReference type="GO" id="GO:0016020">
    <property type="term" value="C:membrane"/>
    <property type="evidence" value="ECO:0007669"/>
    <property type="project" value="UniProtKB-SubCell"/>
</dbReference>
<keyword evidence="6 9" id="KW-0449">Lipoprotein</keyword>
<name>L0EBD3_THECK</name>
<proteinExistence type="inferred from homology"/>
<evidence type="ECO:0000313" key="10">
    <source>
        <dbReference type="Proteomes" id="UP000010795"/>
    </source>
</evidence>
<keyword evidence="4" id="KW-0472">Membrane</keyword>
<dbReference type="PANTHER" id="PTHR30429">
    <property type="entry name" value="D-METHIONINE-BINDING LIPOPROTEIN METQ"/>
    <property type="match status" value="1"/>
</dbReference>
<evidence type="ECO:0000256" key="4">
    <source>
        <dbReference type="ARBA" id="ARBA00023136"/>
    </source>
</evidence>
<dbReference type="PIRSF" id="PIRSF002854">
    <property type="entry name" value="MetQ"/>
    <property type="match status" value="1"/>
</dbReference>
<dbReference type="InterPro" id="IPR004872">
    <property type="entry name" value="Lipoprotein_NlpA"/>
</dbReference>
<dbReference type="PROSITE" id="PS51257">
    <property type="entry name" value="PROKAR_LIPOPROTEIN"/>
    <property type="match status" value="1"/>
</dbReference>
<reference evidence="10" key="1">
    <citation type="submission" date="2012-01" db="EMBL/GenBank/DDBJ databases">
        <title>Complete sequence of chromosome of Thermobacillus composti KWC4.</title>
        <authorList>
            <person name="Lucas S."/>
            <person name="Han J."/>
            <person name="Lapidus A."/>
            <person name="Cheng J.-F."/>
            <person name="Goodwin L."/>
            <person name="Pitluck S."/>
            <person name="Peters L."/>
            <person name="Ovchinnikova G."/>
            <person name="Teshima H."/>
            <person name="Detter J.C."/>
            <person name="Han C."/>
            <person name="Tapia R."/>
            <person name="Land M."/>
            <person name="Hauser L."/>
            <person name="Kyrpides N."/>
            <person name="Ivanova N."/>
            <person name="Pagani I."/>
            <person name="Anderson I."/>
            <person name="Woyke T."/>
        </authorList>
    </citation>
    <scope>NUCLEOTIDE SEQUENCE [LARGE SCALE GENOMIC DNA]</scope>
    <source>
        <strain evidence="10">DSM 18247 / JCM 13945 / KWC4</strain>
    </source>
</reference>
<evidence type="ECO:0000256" key="8">
    <source>
        <dbReference type="SAM" id="SignalP"/>
    </source>
</evidence>
<dbReference type="SUPFAM" id="SSF53850">
    <property type="entry name" value="Periplasmic binding protein-like II"/>
    <property type="match status" value="1"/>
</dbReference>
<dbReference type="CDD" id="cd13597">
    <property type="entry name" value="PBP2_lipoprotein_Tp32"/>
    <property type="match status" value="1"/>
</dbReference>
<feature type="chain" id="PRO_5038520636" evidence="8">
    <location>
        <begin position="22"/>
        <end position="303"/>
    </location>
</feature>
<dbReference type="KEGG" id="tco:Theco_0797"/>
<evidence type="ECO:0000256" key="2">
    <source>
        <dbReference type="ARBA" id="ARBA00008973"/>
    </source>
</evidence>
<dbReference type="OrthoDB" id="9812878at2"/>
<dbReference type="Pfam" id="PF03180">
    <property type="entry name" value="Lipoprotein_9"/>
    <property type="match status" value="1"/>
</dbReference>
<dbReference type="PANTHER" id="PTHR30429:SF0">
    <property type="entry name" value="METHIONINE-BINDING LIPOPROTEIN METQ"/>
    <property type="match status" value="1"/>
</dbReference>
<dbReference type="eggNOG" id="COG1464">
    <property type="taxonomic scope" value="Bacteria"/>
</dbReference>
<evidence type="ECO:0000256" key="1">
    <source>
        <dbReference type="ARBA" id="ARBA00004635"/>
    </source>
</evidence>
<evidence type="ECO:0000256" key="7">
    <source>
        <dbReference type="SAM" id="MobiDB-lite"/>
    </source>
</evidence>
<dbReference type="Gene3D" id="3.40.190.10">
    <property type="entry name" value="Periplasmic binding protein-like II"/>
    <property type="match status" value="2"/>
</dbReference>
<keyword evidence="5" id="KW-0564">Palmitate</keyword>
<evidence type="ECO:0000256" key="3">
    <source>
        <dbReference type="ARBA" id="ARBA00022729"/>
    </source>
</evidence>
<dbReference type="STRING" id="717605.Theco_0797"/>
<feature type="compositionally biased region" description="Low complexity" evidence="7">
    <location>
        <begin position="51"/>
        <end position="63"/>
    </location>
</feature>
<feature type="region of interest" description="Disordered" evidence="7">
    <location>
        <begin position="33"/>
        <end position="63"/>
    </location>
</feature>
<keyword evidence="3 8" id="KW-0732">Signal</keyword>
<accession>L0EBD3</accession>
<evidence type="ECO:0000313" key="9">
    <source>
        <dbReference type="EMBL" id="AGA56996.1"/>
    </source>
</evidence>
<dbReference type="AlphaFoldDB" id="L0EBD3"/>
<comment type="similarity">
    <text evidence="2">Belongs to the NlpA lipoprotein family.</text>
</comment>